<dbReference type="Proteomes" id="UP000006386">
    <property type="component" value="Chromosome"/>
</dbReference>
<dbReference type="FunFam" id="3.40.1160.10:FF:000027">
    <property type="entry name" value="Aspartokinase"/>
    <property type="match status" value="1"/>
</dbReference>
<keyword evidence="6 11" id="KW-0418">Kinase</keyword>
<dbReference type="GO" id="GO:0009088">
    <property type="term" value="P:threonine biosynthetic process"/>
    <property type="evidence" value="ECO:0007669"/>
    <property type="project" value="UniProtKB-UniPathway"/>
</dbReference>
<evidence type="ECO:0000256" key="11">
    <source>
        <dbReference type="RuleBase" id="RU003448"/>
    </source>
</evidence>
<sequence length="464" mass="52410">MACTMKVSKFGGSSVSNATQIKKVLNIVNSDPERKIVIVSAPGKRHDNDIKTTDLLIRLYEKVINHLDYHDKKREIIQRYDDIVKELQMDESILRTIDVTLEHYINQLKNEPKRLLDALLSCGEDFNAQLIALYNNSQGIPTKYISPKEAGIFVTDVPQEAQILDSAYSEIKKLRDYDEKLIIPGFFGVSHEGYIVTFPRGGSDITGAIISSGVRATIYENFTDVSGIYKANPNIIKDPELIEEITYREMRELSYAGFSVFHDEALQPLYKDRIPVVIKNTNRPQDKGTFIVHDREINAKNVISGISCDKDFTVINIKKYLMNRQVGFTRKILGVLEDNNISFDHMPSGIDTISIVMRSKQIQNKETKVLNEIRQKCDVDELSIEHDLAILMIVGEGMNKVIGTANKITHALAESKINLKMINQGASEISMMFGIHVDDAEKAVLSTYEFCYHGVALKNLCDKN</sequence>
<feature type="domain" description="Aspartate/glutamate/uridylate kinase" evidence="13">
    <location>
        <begin position="6"/>
        <end position="280"/>
    </location>
</feature>
<evidence type="ECO:0000256" key="6">
    <source>
        <dbReference type="ARBA" id="ARBA00022777"/>
    </source>
</evidence>
<dbReference type="PANTHER" id="PTHR21499">
    <property type="entry name" value="ASPARTATE KINASE"/>
    <property type="match status" value="1"/>
</dbReference>
<evidence type="ECO:0000313" key="16">
    <source>
        <dbReference type="Proteomes" id="UP000006386"/>
    </source>
</evidence>
<keyword evidence="5 10" id="KW-0547">Nucleotide-binding</keyword>
<dbReference type="PANTHER" id="PTHR21499:SF67">
    <property type="entry name" value="ASPARTOKINASE 3"/>
    <property type="match status" value="1"/>
</dbReference>
<evidence type="ECO:0000256" key="4">
    <source>
        <dbReference type="ARBA" id="ARBA00022679"/>
    </source>
</evidence>
<keyword evidence="7 10" id="KW-0067">ATP-binding</keyword>
<dbReference type="Gene3D" id="1.20.120.1320">
    <property type="entry name" value="Aspartokinase, catalytic domain"/>
    <property type="match status" value="1"/>
</dbReference>
<proteinExistence type="inferred from homology"/>
<feature type="binding site" evidence="10">
    <location>
        <position position="53"/>
    </location>
    <ligand>
        <name>substrate</name>
    </ligand>
</feature>
<dbReference type="InterPro" id="IPR005260">
    <property type="entry name" value="Asp_kin_monofn"/>
</dbReference>
<dbReference type="Gene3D" id="3.30.2130.10">
    <property type="entry name" value="VC0802-like"/>
    <property type="match status" value="1"/>
</dbReference>
<dbReference type="InterPro" id="IPR054352">
    <property type="entry name" value="ACT_Aspartokinase"/>
</dbReference>
<comment type="pathway">
    <text evidence="12">Amino-acid biosynthesis; L-methionine biosynthesis via de novo pathway; L-homoserine from L-aspartate: step 1/3.</text>
</comment>
<dbReference type="SUPFAM" id="SSF53633">
    <property type="entry name" value="Carbamate kinase-like"/>
    <property type="match status" value="1"/>
</dbReference>
<dbReference type="NCBIfam" id="NF006540">
    <property type="entry name" value="PRK09034.1"/>
    <property type="match status" value="1"/>
</dbReference>
<dbReference type="CDD" id="cd04245">
    <property type="entry name" value="AAK_AKiii-YclM-BS"/>
    <property type="match status" value="1"/>
</dbReference>
<dbReference type="GO" id="GO:0004072">
    <property type="term" value="F:aspartate kinase activity"/>
    <property type="evidence" value="ECO:0007669"/>
    <property type="project" value="UniProtKB-EC"/>
</dbReference>
<dbReference type="AlphaFoldDB" id="A0A0H3KCK0"/>
<dbReference type="Pfam" id="PF22468">
    <property type="entry name" value="ACT_9"/>
    <property type="match status" value="1"/>
</dbReference>
<dbReference type="UniPathway" id="UPA00051">
    <property type="reaction ID" value="UER00462"/>
</dbReference>
<dbReference type="GO" id="GO:0009090">
    <property type="term" value="P:homoserine biosynthetic process"/>
    <property type="evidence" value="ECO:0007669"/>
    <property type="project" value="TreeGrafter"/>
</dbReference>
<dbReference type="HOGENOM" id="CLU_009116_6_2_9"/>
<dbReference type="GO" id="GO:0009089">
    <property type="term" value="P:lysine biosynthetic process via diaminopimelate"/>
    <property type="evidence" value="ECO:0007669"/>
    <property type="project" value="UniProtKB-UniPathway"/>
</dbReference>
<dbReference type="InterPro" id="IPR018042">
    <property type="entry name" value="Aspartate_kinase_CS"/>
</dbReference>
<name>A0A0H3KCK0_STAAE</name>
<dbReference type="Pfam" id="PF00696">
    <property type="entry name" value="AA_kinase"/>
    <property type="match status" value="1"/>
</dbReference>
<feature type="binding site" evidence="10">
    <location>
        <position position="229"/>
    </location>
    <ligand>
        <name>ATP</name>
        <dbReference type="ChEBI" id="CHEBI:30616"/>
    </ligand>
</feature>
<evidence type="ECO:0000256" key="8">
    <source>
        <dbReference type="ARBA" id="ARBA00022915"/>
    </source>
</evidence>
<dbReference type="UniPathway" id="UPA00050">
    <property type="reaction ID" value="UER00461"/>
</dbReference>
<comment type="catalytic activity">
    <reaction evidence="9 11">
        <text>L-aspartate + ATP = 4-phospho-L-aspartate + ADP</text>
        <dbReference type="Rhea" id="RHEA:23776"/>
        <dbReference type="ChEBI" id="CHEBI:29991"/>
        <dbReference type="ChEBI" id="CHEBI:30616"/>
        <dbReference type="ChEBI" id="CHEBI:57535"/>
        <dbReference type="ChEBI" id="CHEBI:456216"/>
        <dbReference type="EC" id="2.7.2.4"/>
    </reaction>
</comment>
<dbReference type="InterPro" id="IPR036393">
    <property type="entry name" value="AceGlu_kinase-like_sf"/>
</dbReference>
<evidence type="ECO:0000259" key="13">
    <source>
        <dbReference type="Pfam" id="PF00696"/>
    </source>
</evidence>
<dbReference type="InterPro" id="IPR045865">
    <property type="entry name" value="ACT-like_dom_sf"/>
</dbReference>
<evidence type="ECO:0000256" key="9">
    <source>
        <dbReference type="ARBA" id="ARBA00047872"/>
    </source>
</evidence>
<dbReference type="GO" id="GO:0005524">
    <property type="term" value="F:ATP binding"/>
    <property type="evidence" value="ECO:0007669"/>
    <property type="project" value="UniProtKB-KW"/>
</dbReference>
<dbReference type="EC" id="2.7.2.4" evidence="11"/>
<reference evidence="15 16" key="1">
    <citation type="journal article" date="2008" name="J. Bacteriol.">
        <title>Genome sequence of Staphylococcus aureus strain Newman and comparative analysis of staphylococcal genomes: polymorphism and evolution of two major pathogenicity islands.</title>
        <authorList>
            <person name="Baba T."/>
            <person name="Bae T."/>
            <person name="Schneewind O."/>
            <person name="Takeuchi F."/>
            <person name="Hiramatsu K."/>
        </authorList>
    </citation>
    <scope>NUCLEOTIDE SEQUENCE [LARGE SCALE GENOMIC DNA]</scope>
    <source>
        <strain evidence="15 16">Newman</strain>
    </source>
</reference>
<comment type="pathway">
    <text evidence="2 12">Amino-acid biosynthesis; L-lysine biosynthesis via DAP pathway; (S)-tetrahydrodipicolinate from L-aspartate: step 1/4.</text>
</comment>
<dbReference type="CDD" id="cd04916">
    <property type="entry name" value="ACT_AKiii-YclM-BS_2"/>
    <property type="match status" value="1"/>
</dbReference>
<evidence type="ECO:0000256" key="2">
    <source>
        <dbReference type="ARBA" id="ARBA00004766"/>
    </source>
</evidence>
<dbReference type="GO" id="GO:0005829">
    <property type="term" value="C:cytosol"/>
    <property type="evidence" value="ECO:0007669"/>
    <property type="project" value="TreeGrafter"/>
</dbReference>
<feature type="binding site" evidence="10">
    <location>
        <begin position="223"/>
        <end position="224"/>
    </location>
    <ligand>
        <name>ATP</name>
        <dbReference type="ChEBI" id="CHEBI:30616"/>
    </ligand>
</feature>
<dbReference type="SUPFAM" id="SSF55021">
    <property type="entry name" value="ACT-like"/>
    <property type="match status" value="2"/>
</dbReference>
<gene>
    <name evidence="15" type="primary">thrA</name>
    <name evidence="15" type="ordered locus">NWMN_1239</name>
</gene>
<comment type="function">
    <text evidence="1">Catalyzes the phosphorylation of the beta-carboxyl group of aspartic acid with ATP to yield 4-phospho-L-aspartate, which is involved in the branched biosynthetic pathway leading to the biosynthesis of amino acids threonine, isoleucine and methionine.</text>
</comment>
<feature type="domain" description="Aspartokinase ACT" evidence="14">
    <location>
        <begin position="392"/>
        <end position="445"/>
    </location>
</feature>
<dbReference type="CDD" id="cd04911">
    <property type="entry name" value="ACT_AKiii-YclM-BS_1"/>
    <property type="match status" value="1"/>
</dbReference>
<dbReference type="InterPro" id="IPR001048">
    <property type="entry name" value="Asp/Glu/Uridylate_kinase"/>
</dbReference>
<evidence type="ECO:0000256" key="3">
    <source>
        <dbReference type="ARBA" id="ARBA00010122"/>
    </source>
</evidence>
<evidence type="ECO:0000313" key="15">
    <source>
        <dbReference type="EMBL" id="BAF67511.1"/>
    </source>
</evidence>
<dbReference type="InterPro" id="IPR001341">
    <property type="entry name" value="Asp_kinase"/>
</dbReference>
<accession>A0A0H3KCK0</accession>
<evidence type="ECO:0000256" key="7">
    <source>
        <dbReference type="ARBA" id="ARBA00022840"/>
    </source>
</evidence>
<feature type="binding site" evidence="10">
    <location>
        <begin position="9"/>
        <end position="12"/>
    </location>
    <ligand>
        <name>ATP</name>
        <dbReference type="ChEBI" id="CHEBI:30616"/>
    </ligand>
</feature>
<dbReference type="PROSITE" id="PS00324">
    <property type="entry name" value="ASPARTOKINASE"/>
    <property type="match status" value="1"/>
</dbReference>
<evidence type="ECO:0000256" key="1">
    <source>
        <dbReference type="ARBA" id="ARBA00003121"/>
    </source>
</evidence>
<evidence type="ECO:0000256" key="5">
    <source>
        <dbReference type="ARBA" id="ARBA00022741"/>
    </source>
</evidence>
<protein>
    <recommendedName>
        <fullName evidence="11">Aspartokinase</fullName>
        <ecNumber evidence="11">2.7.2.4</ecNumber>
    </recommendedName>
</protein>
<dbReference type="KEGG" id="sae:NWMN_1239"/>
<dbReference type="FunFam" id="3.30.2130.10:FF:000001">
    <property type="entry name" value="Bifunctional aspartokinase/homoserine dehydrogenase"/>
    <property type="match status" value="1"/>
</dbReference>
<evidence type="ECO:0000259" key="14">
    <source>
        <dbReference type="Pfam" id="PF22468"/>
    </source>
</evidence>
<organism evidence="15 16">
    <name type="scientific">Staphylococcus aureus (strain Newman)</name>
    <dbReference type="NCBI Taxonomy" id="426430"/>
    <lineage>
        <taxon>Bacteria</taxon>
        <taxon>Bacillati</taxon>
        <taxon>Bacillota</taxon>
        <taxon>Bacilli</taxon>
        <taxon>Bacillales</taxon>
        <taxon>Staphylococcaceae</taxon>
        <taxon>Staphylococcus</taxon>
    </lineage>
</organism>
<dbReference type="InterPro" id="IPR035804">
    <property type="entry name" value="AKIII_YclM_N"/>
</dbReference>
<dbReference type="Gene3D" id="3.40.1160.10">
    <property type="entry name" value="Acetylglutamate kinase-like"/>
    <property type="match status" value="1"/>
</dbReference>
<dbReference type="GO" id="GO:0019877">
    <property type="term" value="P:diaminopimelate biosynthetic process"/>
    <property type="evidence" value="ECO:0007669"/>
    <property type="project" value="UniProtKB-KW"/>
</dbReference>
<comment type="similarity">
    <text evidence="3 11">Belongs to the aspartokinase family.</text>
</comment>
<evidence type="ECO:0000256" key="12">
    <source>
        <dbReference type="RuleBase" id="RU004249"/>
    </source>
</evidence>
<keyword evidence="8" id="KW-0220">Diaminopimelate biosynthesis</keyword>
<keyword evidence="4 11" id="KW-0808">Transferase</keyword>
<keyword evidence="12" id="KW-0028">Amino-acid biosynthesis</keyword>
<dbReference type="NCBIfam" id="TIGR00657">
    <property type="entry name" value="asp_kinases"/>
    <property type="match status" value="1"/>
</dbReference>
<dbReference type="EMBL" id="AP009351">
    <property type="protein sequence ID" value="BAF67511.1"/>
    <property type="molecule type" value="Genomic_DNA"/>
</dbReference>
<dbReference type="UniPathway" id="UPA00034">
    <property type="reaction ID" value="UER00015"/>
</dbReference>
<feature type="binding site" evidence="10">
    <location>
        <position position="124"/>
    </location>
    <ligand>
        <name>substrate</name>
    </ligand>
</feature>
<dbReference type="PIRSF" id="PIRSF000726">
    <property type="entry name" value="Asp_kin"/>
    <property type="match status" value="1"/>
</dbReference>
<comment type="pathway">
    <text evidence="12">Amino-acid biosynthesis; L-threonine biosynthesis; L-threonine from L-aspartate: step 1/5.</text>
</comment>
<evidence type="ECO:0000256" key="10">
    <source>
        <dbReference type="PIRSR" id="PIRSR000726-1"/>
    </source>
</evidence>
<dbReference type="InterPro" id="IPR042199">
    <property type="entry name" value="AsparK_Bifunc_asparK/hSer_DH"/>
</dbReference>